<comment type="caution">
    <text evidence="1">The sequence shown here is derived from an EMBL/GenBank/DDBJ whole genome shotgun (WGS) entry which is preliminary data.</text>
</comment>
<proteinExistence type="predicted"/>
<sequence length="131" mass="15231">MIEKLNFNDDTLFNELMRIVESLKVFSNSNSKSTQTSSKRILIGNMIVDVSSPFITLEKSISELLKKIQRFYFEMNEMQKKYSSDGIVSLSSFKKISDSKIIETLKEFHKMLKDKTESIKKTKSRNGCYCF</sequence>
<dbReference type="Proteomes" id="UP001149090">
    <property type="component" value="Unassembled WGS sequence"/>
</dbReference>
<protein>
    <submittedName>
        <fullName evidence="1">Uncharacterized protein</fullName>
    </submittedName>
</protein>
<accession>A0A9Q0R469</accession>
<reference evidence="1" key="1">
    <citation type="submission" date="2022-10" db="EMBL/GenBank/DDBJ databases">
        <title>Novel sulphate-reducing endosymbionts in the free-living metamonad Anaeramoeba.</title>
        <authorList>
            <person name="Jerlstrom-Hultqvist J."/>
            <person name="Cepicka I."/>
            <person name="Gallot-Lavallee L."/>
            <person name="Salas-Leiva D."/>
            <person name="Curtis B.A."/>
            <person name="Zahonova K."/>
            <person name="Pipaliya S."/>
            <person name="Dacks J."/>
            <person name="Roger A.J."/>
        </authorList>
    </citation>
    <scope>NUCLEOTIDE SEQUENCE</scope>
    <source>
        <strain evidence="1">BMAN</strain>
    </source>
</reference>
<evidence type="ECO:0000313" key="2">
    <source>
        <dbReference type="Proteomes" id="UP001149090"/>
    </source>
</evidence>
<keyword evidence="2" id="KW-1185">Reference proteome</keyword>
<dbReference type="EMBL" id="JAPDFW010000141">
    <property type="protein sequence ID" value="KAJ5066507.1"/>
    <property type="molecule type" value="Genomic_DNA"/>
</dbReference>
<dbReference type="AlphaFoldDB" id="A0A9Q0R469"/>
<name>A0A9Q0R469_ANAIG</name>
<organism evidence="1 2">
    <name type="scientific">Anaeramoeba ignava</name>
    <name type="common">Anaerobic marine amoeba</name>
    <dbReference type="NCBI Taxonomy" id="1746090"/>
    <lineage>
        <taxon>Eukaryota</taxon>
        <taxon>Metamonada</taxon>
        <taxon>Anaeramoebidae</taxon>
        <taxon>Anaeramoeba</taxon>
    </lineage>
</organism>
<gene>
    <name evidence="1" type="ORF">M0811_13533</name>
</gene>
<evidence type="ECO:0000313" key="1">
    <source>
        <dbReference type="EMBL" id="KAJ5066507.1"/>
    </source>
</evidence>